<reference evidence="2 3" key="1">
    <citation type="submission" date="2018-02" db="EMBL/GenBank/DDBJ databases">
        <title>novel marine gammaproteobacteria from coastal saline agro ecosystem.</title>
        <authorList>
            <person name="Krishnan R."/>
            <person name="Ramesh Kumar N."/>
        </authorList>
    </citation>
    <scope>NUCLEOTIDE SEQUENCE [LARGE SCALE GENOMIC DNA]</scope>
    <source>
        <strain evidence="2 3">228</strain>
    </source>
</reference>
<evidence type="ECO:0000313" key="2">
    <source>
        <dbReference type="EMBL" id="PPC76836.1"/>
    </source>
</evidence>
<feature type="transmembrane region" description="Helical" evidence="1">
    <location>
        <begin position="119"/>
        <end position="139"/>
    </location>
</feature>
<evidence type="ECO:0008006" key="4">
    <source>
        <dbReference type="Google" id="ProtNLM"/>
    </source>
</evidence>
<keyword evidence="1" id="KW-0812">Transmembrane</keyword>
<protein>
    <recommendedName>
        <fullName evidence="4">DUF3592 domain-containing protein</fullName>
    </recommendedName>
</protein>
<evidence type="ECO:0000313" key="3">
    <source>
        <dbReference type="Proteomes" id="UP000238196"/>
    </source>
</evidence>
<proteinExistence type="predicted"/>
<organism evidence="2 3">
    <name type="scientific">Proteobacteria bacterium 228</name>
    <dbReference type="NCBI Taxonomy" id="2083153"/>
    <lineage>
        <taxon>Bacteria</taxon>
        <taxon>Pseudomonadati</taxon>
        <taxon>Pseudomonadota</taxon>
    </lineage>
</organism>
<gene>
    <name evidence="2" type="ORF">C4K68_13450</name>
</gene>
<dbReference type="EMBL" id="PRLP01000040">
    <property type="protein sequence ID" value="PPC76836.1"/>
    <property type="molecule type" value="Genomic_DNA"/>
</dbReference>
<sequence length="155" mass="17463">MYYPREAQRDFHYTRKMIALVLLLPLFMVLLFARKGALTYACISVARADTQAVIASISPHYSTQTIDYHFTPAGGELTLGTFVTQQVNDYHTGQNVAISYSRWLPSFSVRTELLADMAINLYVALAALAAMLGCLLVAAHAVRSLRRHQLEDRYY</sequence>
<dbReference type="AlphaFoldDB" id="A0A2S5KRE8"/>
<keyword evidence="1" id="KW-1133">Transmembrane helix</keyword>
<dbReference type="Proteomes" id="UP000238196">
    <property type="component" value="Unassembled WGS sequence"/>
</dbReference>
<comment type="caution">
    <text evidence="2">The sequence shown here is derived from an EMBL/GenBank/DDBJ whole genome shotgun (WGS) entry which is preliminary data.</text>
</comment>
<keyword evidence="1" id="KW-0472">Membrane</keyword>
<name>A0A2S5KRE8_9PROT</name>
<dbReference type="OrthoDB" id="6993688at2"/>
<accession>A0A2S5KRE8</accession>
<evidence type="ECO:0000256" key="1">
    <source>
        <dbReference type="SAM" id="Phobius"/>
    </source>
</evidence>